<dbReference type="Pfam" id="PF22917">
    <property type="entry name" value="PRISE"/>
    <property type="match status" value="1"/>
</dbReference>
<sequence length="440" mass="49009">MPTQTVHSNGIYHGLPTYPPSRKTQNLTAIITGANGISGNYMLRVLAQAPERWSKIYCLSRRPPAIPEGLPKNAEHIACDFLRDSGEIAGVLRERGIGAQKGGKGEEGGVYVFFYSYVQVEPKSEGGKKGALWSDAEEMVRVNVALLKNFCEALPLAGIKAKRIMLQTGAKNYGVHLGPAATPQEEHHPRITLEPNFYYPQEDYLFDFCATHSITYNVCMPSFILGAVPDAAMNLVYPLGIYAAVTQHLHTPLDFPSDLQAWEATHVASSSKLNAYLEEWCVLSEHAANQRFNAADGGPFTWGAFWPRFASWYGLEYGRPDDDVHPDAYTITTTPYVPRGFGPPKSFRRKFSLVEWARQERVQKAWAEIVEENGLKVKKLQDMDVDRIFAFADGSLAGGTLDLSMNKARKMGWHGFVDTNECIREVLEEFVELGMLPKIG</sequence>
<dbReference type="Gene3D" id="3.40.50.720">
    <property type="entry name" value="NAD(P)-binding Rossmann-like Domain"/>
    <property type="match status" value="1"/>
</dbReference>
<dbReference type="Proteomes" id="UP000799324">
    <property type="component" value="Unassembled WGS sequence"/>
</dbReference>
<dbReference type="AlphaFoldDB" id="A0A6A6TL47"/>
<evidence type="ECO:0000259" key="1">
    <source>
        <dbReference type="Pfam" id="PF22917"/>
    </source>
</evidence>
<keyword evidence="3" id="KW-1185">Reference proteome</keyword>
<dbReference type="EMBL" id="MU004303">
    <property type="protein sequence ID" value="KAF2659927.1"/>
    <property type="molecule type" value="Genomic_DNA"/>
</dbReference>
<accession>A0A6A6TL47</accession>
<reference evidence="2" key="1">
    <citation type="journal article" date="2020" name="Stud. Mycol.">
        <title>101 Dothideomycetes genomes: a test case for predicting lifestyles and emergence of pathogens.</title>
        <authorList>
            <person name="Haridas S."/>
            <person name="Albert R."/>
            <person name="Binder M."/>
            <person name="Bloem J."/>
            <person name="Labutti K."/>
            <person name="Salamov A."/>
            <person name="Andreopoulos B."/>
            <person name="Baker S."/>
            <person name="Barry K."/>
            <person name="Bills G."/>
            <person name="Bluhm B."/>
            <person name="Cannon C."/>
            <person name="Castanera R."/>
            <person name="Culley D."/>
            <person name="Daum C."/>
            <person name="Ezra D."/>
            <person name="Gonzalez J."/>
            <person name="Henrissat B."/>
            <person name="Kuo A."/>
            <person name="Liang C."/>
            <person name="Lipzen A."/>
            <person name="Lutzoni F."/>
            <person name="Magnuson J."/>
            <person name="Mondo S."/>
            <person name="Nolan M."/>
            <person name="Ohm R."/>
            <person name="Pangilinan J."/>
            <person name="Park H.-J."/>
            <person name="Ramirez L."/>
            <person name="Alfaro M."/>
            <person name="Sun H."/>
            <person name="Tritt A."/>
            <person name="Yoshinaga Y."/>
            <person name="Zwiers L.-H."/>
            <person name="Turgeon B."/>
            <person name="Goodwin S."/>
            <person name="Spatafora J."/>
            <person name="Crous P."/>
            <person name="Grigoriev I."/>
        </authorList>
    </citation>
    <scope>NUCLEOTIDE SEQUENCE</scope>
    <source>
        <strain evidence="2">CBS 122681</strain>
    </source>
</reference>
<evidence type="ECO:0000313" key="3">
    <source>
        <dbReference type="Proteomes" id="UP000799324"/>
    </source>
</evidence>
<name>A0A6A6TL47_9PLEO</name>
<dbReference type="PANTHER" id="PTHR32487">
    <property type="entry name" value="3-OXO-DELTA(4,5)-STEROID 5-BETA-REDUCTASE"/>
    <property type="match status" value="1"/>
</dbReference>
<dbReference type="InterPro" id="IPR055222">
    <property type="entry name" value="PRISE-like_Rossmann-fold"/>
</dbReference>
<dbReference type="PANTHER" id="PTHR32487:SF29">
    <property type="entry name" value="NAD-DEPENDENT EPIMERASE_DEHYDRATASE DOMAIN-CONTAINING PROTEIN"/>
    <property type="match status" value="1"/>
</dbReference>
<dbReference type="OrthoDB" id="1731983at2759"/>
<dbReference type="SUPFAM" id="SSF51735">
    <property type="entry name" value="NAD(P)-binding Rossmann-fold domains"/>
    <property type="match status" value="1"/>
</dbReference>
<gene>
    <name evidence="2" type="ORF">K491DRAFT_688785</name>
</gene>
<protein>
    <submittedName>
        <fullName evidence="2">NAD dependent epimerase/dehydratase family protein-like protein</fullName>
    </submittedName>
</protein>
<organism evidence="2 3">
    <name type="scientific">Lophiostoma macrostomum CBS 122681</name>
    <dbReference type="NCBI Taxonomy" id="1314788"/>
    <lineage>
        <taxon>Eukaryota</taxon>
        <taxon>Fungi</taxon>
        <taxon>Dikarya</taxon>
        <taxon>Ascomycota</taxon>
        <taxon>Pezizomycotina</taxon>
        <taxon>Dothideomycetes</taxon>
        <taxon>Pleosporomycetidae</taxon>
        <taxon>Pleosporales</taxon>
        <taxon>Lophiostomataceae</taxon>
        <taxon>Lophiostoma</taxon>
    </lineage>
</organism>
<dbReference type="CDD" id="cd08948">
    <property type="entry name" value="5beta-POR_like_SDR_a"/>
    <property type="match status" value="1"/>
</dbReference>
<proteinExistence type="predicted"/>
<evidence type="ECO:0000313" key="2">
    <source>
        <dbReference type="EMBL" id="KAF2659927.1"/>
    </source>
</evidence>
<feature type="domain" description="PRISE-like Rossmann-fold" evidence="1">
    <location>
        <begin position="135"/>
        <end position="329"/>
    </location>
</feature>
<dbReference type="InterPro" id="IPR036291">
    <property type="entry name" value="NAD(P)-bd_dom_sf"/>
</dbReference>